<feature type="transmembrane region" description="Helical" evidence="6">
    <location>
        <begin position="34"/>
        <end position="56"/>
    </location>
</feature>
<dbReference type="GO" id="GO:0005886">
    <property type="term" value="C:plasma membrane"/>
    <property type="evidence" value="ECO:0007669"/>
    <property type="project" value="UniProtKB-SubCell"/>
</dbReference>
<dbReference type="InterPro" id="IPR005828">
    <property type="entry name" value="MFS_sugar_transport-like"/>
</dbReference>
<name>A0A2U3AQ18_9BACL</name>
<dbReference type="AlphaFoldDB" id="A0A2U3AQ18"/>
<dbReference type="InterPro" id="IPR020846">
    <property type="entry name" value="MFS_dom"/>
</dbReference>
<evidence type="ECO:0000256" key="4">
    <source>
        <dbReference type="ARBA" id="ARBA00022989"/>
    </source>
</evidence>
<feature type="transmembrane region" description="Helical" evidence="6">
    <location>
        <begin position="387"/>
        <end position="410"/>
    </location>
</feature>
<feature type="transmembrane region" description="Helical" evidence="6">
    <location>
        <begin position="301"/>
        <end position="319"/>
    </location>
</feature>
<evidence type="ECO:0000313" key="9">
    <source>
        <dbReference type="Proteomes" id="UP000245938"/>
    </source>
</evidence>
<dbReference type="PROSITE" id="PS50850">
    <property type="entry name" value="MFS"/>
    <property type="match status" value="1"/>
</dbReference>
<dbReference type="Gene3D" id="1.20.1250.20">
    <property type="entry name" value="MFS general substrate transporter like domains"/>
    <property type="match status" value="1"/>
</dbReference>
<evidence type="ECO:0000256" key="6">
    <source>
        <dbReference type="SAM" id="Phobius"/>
    </source>
</evidence>
<proteinExistence type="predicted"/>
<feature type="transmembrane region" description="Helical" evidence="6">
    <location>
        <begin position="326"/>
        <end position="344"/>
    </location>
</feature>
<reference evidence="8 9" key="1">
    <citation type="submission" date="2018-05" db="EMBL/GenBank/DDBJ databases">
        <title>Kurthia sibirica genome sequence.</title>
        <authorList>
            <person name="Maclea K.S."/>
            <person name="Goen A.E."/>
        </authorList>
    </citation>
    <scope>NUCLEOTIDE SEQUENCE [LARGE SCALE GENOMIC DNA]</scope>
    <source>
        <strain evidence="8 9">ATCC 49154</strain>
    </source>
</reference>
<keyword evidence="9" id="KW-1185">Reference proteome</keyword>
<comment type="subcellular location">
    <subcellularLocation>
        <location evidence="1">Cell membrane</location>
        <topology evidence="1">Multi-pass membrane protein</topology>
    </subcellularLocation>
</comment>
<comment type="caution">
    <text evidence="8">The sequence shown here is derived from an EMBL/GenBank/DDBJ whole genome shotgun (WGS) entry which is preliminary data.</text>
</comment>
<sequence>MNNNTVDKSVLNTASVKPKVLLDDAPLSKFHIKIAGLTFGAHFTDGYILGIIGFALTILTPQMGLNALWTGLIGASALIGLFIGSLVLGWISDHIGRQKIFVFSFILITVASFLQFFADSAIELVLLRILLGIGLGGDYSVGHTMLAEIAPRKQRGVLLGSFSVIWTVGYVCANIIGIYFADSTNPDIWKWLLASSTIPAIIILLLRIGTPESPRWLESKGRIEEGQAIVSKHLGENIVLDRQEIASDAGFKLLFSRKYIKRTVFNCIFWVTLVIPYFAIYTFLPLILESFGMSSNHSTDFLLNIILLVGAFLGIYFTAKFSRRGFLIWSFVVLAAMLGMLALLPSTMTLLLVAVFGVFTLIMSAVSNLVGVFPAESFPTEIRSSGVGLATSVSRFGSAAGTFLLPLSIANLGIQSSMLILVAVLLVGLVVSVLWAPETKNLTLNRASKD</sequence>
<evidence type="ECO:0000256" key="5">
    <source>
        <dbReference type="ARBA" id="ARBA00023136"/>
    </source>
</evidence>
<feature type="transmembrane region" description="Helical" evidence="6">
    <location>
        <begin position="124"/>
        <end position="146"/>
    </location>
</feature>
<dbReference type="EMBL" id="QFVR01000002">
    <property type="protein sequence ID" value="PWI26650.1"/>
    <property type="molecule type" value="Genomic_DNA"/>
</dbReference>
<dbReference type="PANTHER" id="PTHR23511">
    <property type="entry name" value="SYNAPTIC VESICLE GLYCOPROTEIN 2"/>
    <property type="match status" value="1"/>
</dbReference>
<protein>
    <submittedName>
        <fullName evidence="8">MFS transporter</fullName>
    </submittedName>
</protein>
<feature type="transmembrane region" description="Helical" evidence="6">
    <location>
        <begin position="68"/>
        <end position="88"/>
    </location>
</feature>
<dbReference type="OrthoDB" id="9783823at2"/>
<dbReference type="RefSeq" id="WP_109304821.1">
    <property type="nucleotide sequence ID" value="NZ_BJUF01000002.1"/>
</dbReference>
<evidence type="ECO:0000259" key="7">
    <source>
        <dbReference type="PROSITE" id="PS50850"/>
    </source>
</evidence>
<accession>A0A2U3AQ18</accession>
<feature type="transmembrane region" description="Helical" evidence="6">
    <location>
        <begin position="188"/>
        <end position="206"/>
    </location>
</feature>
<feature type="transmembrane region" description="Helical" evidence="6">
    <location>
        <begin position="100"/>
        <end position="118"/>
    </location>
</feature>
<dbReference type="GO" id="GO:0022857">
    <property type="term" value="F:transmembrane transporter activity"/>
    <property type="evidence" value="ECO:0007669"/>
    <property type="project" value="InterPro"/>
</dbReference>
<dbReference type="InterPro" id="IPR036259">
    <property type="entry name" value="MFS_trans_sf"/>
</dbReference>
<gene>
    <name evidence="8" type="ORF">DEX24_02495</name>
</gene>
<dbReference type="CDD" id="cd17316">
    <property type="entry name" value="MFS_SV2_like"/>
    <property type="match status" value="1"/>
</dbReference>
<feature type="transmembrane region" description="Helical" evidence="6">
    <location>
        <begin position="263"/>
        <end position="281"/>
    </location>
</feature>
<keyword evidence="3 6" id="KW-0812">Transmembrane</keyword>
<dbReference type="SUPFAM" id="SSF103473">
    <property type="entry name" value="MFS general substrate transporter"/>
    <property type="match status" value="1"/>
</dbReference>
<organism evidence="8 9">
    <name type="scientific">Kurthia sibirica</name>
    <dbReference type="NCBI Taxonomy" id="202750"/>
    <lineage>
        <taxon>Bacteria</taxon>
        <taxon>Bacillati</taxon>
        <taxon>Bacillota</taxon>
        <taxon>Bacilli</taxon>
        <taxon>Bacillales</taxon>
        <taxon>Caryophanaceae</taxon>
        <taxon>Kurthia</taxon>
    </lineage>
</organism>
<feature type="transmembrane region" description="Helical" evidence="6">
    <location>
        <begin position="350"/>
        <end position="375"/>
    </location>
</feature>
<evidence type="ECO:0000313" key="8">
    <source>
        <dbReference type="EMBL" id="PWI26650.1"/>
    </source>
</evidence>
<keyword evidence="5 6" id="KW-0472">Membrane</keyword>
<feature type="domain" description="Major facilitator superfamily (MFS) profile" evidence="7">
    <location>
        <begin position="34"/>
        <end position="440"/>
    </location>
</feature>
<evidence type="ECO:0000256" key="2">
    <source>
        <dbReference type="ARBA" id="ARBA00022448"/>
    </source>
</evidence>
<dbReference type="Pfam" id="PF00083">
    <property type="entry name" value="Sugar_tr"/>
    <property type="match status" value="1"/>
</dbReference>
<keyword evidence="4 6" id="KW-1133">Transmembrane helix</keyword>
<dbReference type="Proteomes" id="UP000245938">
    <property type="component" value="Unassembled WGS sequence"/>
</dbReference>
<feature type="transmembrane region" description="Helical" evidence="6">
    <location>
        <begin position="416"/>
        <end position="436"/>
    </location>
</feature>
<evidence type="ECO:0000256" key="3">
    <source>
        <dbReference type="ARBA" id="ARBA00022692"/>
    </source>
</evidence>
<keyword evidence="2" id="KW-0813">Transport</keyword>
<evidence type="ECO:0000256" key="1">
    <source>
        <dbReference type="ARBA" id="ARBA00004651"/>
    </source>
</evidence>
<feature type="transmembrane region" description="Helical" evidence="6">
    <location>
        <begin position="158"/>
        <end position="182"/>
    </location>
</feature>
<dbReference type="PANTHER" id="PTHR23511:SF34">
    <property type="entry name" value="SYNAPTIC VESICLE GLYCOPROTEIN 2"/>
    <property type="match status" value="1"/>
</dbReference>